<evidence type="ECO:0000313" key="3">
    <source>
        <dbReference type="EMBL" id="BDY12137.1"/>
    </source>
</evidence>
<dbReference type="PANTHER" id="PTHR42856:SF1">
    <property type="entry name" value="ACYL-COENZYME A THIOESTERASE PAAI"/>
    <property type="match status" value="1"/>
</dbReference>
<dbReference type="PANTHER" id="PTHR42856">
    <property type="entry name" value="ACYL-COENZYME A THIOESTERASE PAAI"/>
    <property type="match status" value="1"/>
</dbReference>
<dbReference type="InterPro" id="IPR052723">
    <property type="entry name" value="Acyl-CoA_thioesterase_PaaI"/>
</dbReference>
<dbReference type="InterPro" id="IPR029069">
    <property type="entry name" value="HotDog_dom_sf"/>
</dbReference>
<gene>
    <name evidence="3" type="ORF">HCR_04490</name>
</gene>
<reference evidence="3 4" key="1">
    <citation type="submission" date="2023-03" db="EMBL/GenBank/DDBJ databases">
        <title>Description of Hydrogenimonas sp. ISO32.</title>
        <authorList>
            <person name="Mino S."/>
            <person name="Fukazawa S."/>
            <person name="Sawabe T."/>
        </authorList>
    </citation>
    <scope>NUCLEOTIDE SEQUENCE [LARGE SCALE GENOMIC DNA]</scope>
    <source>
        <strain evidence="3 4">ISO32</strain>
    </source>
</reference>
<feature type="domain" description="Thioesterase" evidence="2">
    <location>
        <begin position="63"/>
        <end position="117"/>
    </location>
</feature>
<dbReference type="EMBL" id="AP027370">
    <property type="protein sequence ID" value="BDY12137.1"/>
    <property type="molecule type" value="Genomic_DNA"/>
</dbReference>
<dbReference type="SUPFAM" id="SSF54637">
    <property type="entry name" value="Thioesterase/thiol ester dehydrase-isomerase"/>
    <property type="match status" value="1"/>
</dbReference>
<protein>
    <recommendedName>
        <fullName evidence="2">Thioesterase domain-containing protein</fullName>
    </recommendedName>
</protein>
<dbReference type="Gene3D" id="3.10.129.10">
    <property type="entry name" value="Hotdog Thioesterase"/>
    <property type="match status" value="1"/>
</dbReference>
<dbReference type="Pfam" id="PF03061">
    <property type="entry name" value="4HBT"/>
    <property type="match status" value="1"/>
</dbReference>
<evidence type="ECO:0000259" key="2">
    <source>
        <dbReference type="Pfam" id="PF03061"/>
    </source>
</evidence>
<keyword evidence="4" id="KW-1185">Reference proteome</keyword>
<dbReference type="RefSeq" id="WP_286337341.1">
    <property type="nucleotide sequence ID" value="NZ_AP027370.1"/>
</dbReference>
<evidence type="ECO:0000256" key="1">
    <source>
        <dbReference type="SAM" id="MobiDB-lite"/>
    </source>
</evidence>
<proteinExistence type="predicted"/>
<accession>A0ABN6WV07</accession>
<evidence type="ECO:0000313" key="4">
    <source>
        <dbReference type="Proteomes" id="UP001321445"/>
    </source>
</evidence>
<feature type="region of interest" description="Disordered" evidence="1">
    <location>
        <begin position="1"/>
        <end position="24"/>
    </location>
</feature>
<name>A0ABN6WV07_9BACT</name>
<sequence length="159" mass="18062">MAEEERENEDTLQTEHSGTEREKVELKTHQRINQSLCGVLVELDDGYAKVELETTRDMVVDEMGLVHGGFTFAAADFAAMAAVNDPNVVLVSSECRFLSPVKVGDKVVFDAKELYKEARKRKIHVVGYFEDIKVFEGEFMAVVLERHVLKLKLLKEEEE</sequence>
<feature type="compositionally biased region" description="Acidic residues" evidence="1">
    <location>
        <begin position="1"/>
        <end position="12"/>
    </location>
</feature>
<organism evidence="3 4">
    <name type="scientific">Hydrogenimonas cancrithermarum</name>
    <dbReference type="NCBI Taxonomy" id="2993563"/>
    <lineage>
        <taxon>Bacteria</taxon>
        <taxon>Pseudomonadati</taxon>
        <taxon>Campylobacterota</taxon>
        <taxon>Epsilonproteobacteria</taxon>
        <taxon>Campylobacterales</taxon>
        <taxon>Hydrogenimonadaceae</taxon>
        <taxon>Hydrogenimonas</taxon>
    </lineage>
</organism>
<dbReference type="InterPro" id="IPR006683">
    <property type="entry name" value="Thioestr_dom"/>
</dbReference>
<dbReference type="Proteomes" id="UP001321445">
    <property type="component" value="Chromosome"/>
</dbReference>